<dbReference type="AlphaFoldDB" id="A0A1G7DQQ5"/>
<feature type="chain" id="PRO_5011620485" evidence="1">
    <location>
        <begin position="32"/>
        <end position="50"/>
    </location>
</feature>
<gene>
    <name evidence="2" type="ORF">SAMN05216270_12736</name>
</gene>
<sequence>MTKNVVRVATTGLLALAAALAFALTGSLAQAAASDEPSNTGIIAGDELCC</sequence>
<evidence type="ECO:0000313" key="3">
    <source>
        <dbReference type="Proteomes" id="UP000198949"/>
    </source>
</evidence>
<evidence type="ECO:0000313" key="2">
    <source>
        <dbReference type="EMBL" id="SDE53799.1"/>
    </source>
</evidence>
<protein>
    <submittedName>
        <fullName evidence="2">Uncharacterized protein</fullName>
    </submittedName>
</protein>
<evidence type="ECO:0000256" key="1">
    <source>
        <dbReference type="SAM" id="SignalP"/>
    </source>
</evidence>
<dbReference type="STRING" id="58114.SAMN05216270_12736"/>
<reference evidence="3" key="1">
    <citation type="submission" date="2016-10" db="EMBL/GenBank/DDBJ databases">
        <authorList>
            <person name="Varghese N."/>
            <person name="Submissions S."/>
        </authorList>
    </citation>
    <scope>NUCLEOTIDE SEQUENCE [LARGE SCALE GENOMIC DNA]</scope>
    <source>
        <strain evidence="3">CGMCC 4.3516</strain>
    </source>
</reference>
<accession>A0A1G7DQQ5</accession>
<feature type="signal peptide" evidence="1">
    <location>
        <begin position="1"/>
        <end position="31"/>
    </location>
</feature>
<dbReference type="EMBL" id="FNAD01000027">
    <property type="protein sequence ID" value="SDE53799.1"/>
    <property type="molecule type" value="Genomic_DNA"/>
</dbReference>
<keyword evidence="3" id="KW-1185">Reference proteome</keyword>
<dbReference type="Proteomes" id="UP000198949">
    <property type="component" value="Unassembled WGS sequence"/>
</dbReference>
<keyword evidence="1" id="KW-0732">Signal</keyword>
<name>A0A1G7DQQ5_9ACTN</name>
<organism evidence="2 3">
    <name type="scientific">Glycomyces harbinensis</name>
    <dbReference type="NCBI Taxonomy" id="58114"/>
    <lineage>
        <taxon>Bacteria</taxon>
        <taxon>Bacillati</taxon>
        <taxon>Actinomycetota</taxon>
        <taxon>Actinomycetes</taxon>
        <taxon>Glycomycetales</taxon>
        <taxon>Glycomycetaceae</taxon>
        <taxon>Glycomyces</taxon>
    </lineage>
</organism>
<dbReference type="RefSeq" id="WP_177155126.1">
    <property type="nucleotide sequence ID" value="NZ_FNAD01000027.1"/>
</dbReference>
<proteinExistence type="predicted"/>